<dbReference type="EMBL" id="JAERUA010000003">
    <property type="protein sequence ID" value="KAI1901457.1"/>
    <property type="molecule type" value="Genomic_DNA"/>
</dbReference>
<keyword evidence="12" id="KW-1185">Reference proteome</keyword>
<evidence type="ECO:0000256" key="6">
    <source>
        <dbReference type="ARBA" id="ARBA00023136"/>
    </source>
</evidence>
<comment type="caution">
    <text evidence="11">The sequence shown here is derived from an EMBL/GenBank/DDBJ whole genome shotgun (WGS) entry which is preliminary data.</text>
</comment>
<dbReference type="PROSITE" id="PS50004">
    <property type="entry name" value="C2"/>
    <property type="match status" value="1"/>
</dbReference>
<feature type="domain" description="C2" evidence="9">
    <location>
        <begin position="397"/>
        <end position="514"/>
    </location>
</feature>
<keyword evidence="4" id="KW-0964">Secreted</keyword>
<evidence type="ECO:0000256" key="8">
    <source>
        <dbReference type="SAM" id="SignalP"/>
    </source>
</evidence>
<dbReference type="InterPro" id="IPR020864">
    <property type="entry name" value="MACPF"/>
</dbReference>
<dbReference type="Pfam" id="PF01823">
    <property type="entry name" value="MACPF"/>
    <property type="match status" value="1"/>
</dbReference>
<evidence type="ECO:0000259" key="9">
    <source>
        <dbReference type="PROSITE" id="PS50004"/>
    </source>
</evidence>
<dbReference type="GO" id="GO:0005576">
    <property type="term" value="C:extracellular region"/>
    <property type="evidence" value="ECO:0007669"/>
    <property type="project" value="UniProtKB-SubCell"/>
</dbReference>
<gene>
    <name evidence="11" type="ORF">AGOR_G00034630</name>
</gene>
<dbReference type="Gene3D" id="2.60.40.150">
    <property type="entry name" value="C2 domain"/>
    <property type="match status" value="1"/>
</dbReference>
<comment type="subcellular location">
    <subcellularLocation>
        <location evidence="1">Membrane</location>
    </subcellularLocation>
    <subcellularLocation>
        <location evidence="2">Secreted</location>
    </subcellularLocation>
</comment>
<keyword evidence="6" id="KW-0472">Membrane</keyword>
<dbReference type="SUPFAM" id="SSF49562">
    <property type="entry name" value="C2 domain (Calcium/lipid-binding domain, CaLB)"/>
    <property type="match status" value="1"/>
</dbReference>
<evidence type="ECO:0000256" key="4">
    <source>
        <dbReference type="ARBA" id="ARBA00022525"/>
    </source>
</evidence>
<proteinExistence type="inferred from homology"/>
<dbReference type="GO" id="GO:0001913">
    <property type="term" value="P:T cell mediated cytotoxicity"/>
    <property type="evidence" value="ECO:0007669"/>
    <property type="project" value="TreeGrafter"/>
</dbReference>
<feature type="signal peptide" evidence="8">
    <location>
        <begin position="1"/>
        <end position="24"/>
    </location>
</feature>
<dbReference type="GO" id="GO:0051607">
    <property type="term" value="P:defense response to virus"/>
    <property type="evidence" value="ECO:0007669"/>
    <property type="project" value="TreeGrafter"/>
</dbReference>
<dbReference type="InterPro" id="IPR035892">
    <property type="entry name" value="C2_domain_sf"/>
</dbReference>
<reference evidence="11" key="1">
    <citation type="submission" date="2021-01" db="EMBL/GenBank/DDBJ databases">
        <authorList>
            <person name="Zahm M."/>
            <person name="Roques C."/>
            <person name="Cabau C."/>
            <person name="Klopp C."/>
            <person name="Donnadieu C."/>
            <person name="Jouanno E."/>
            <person name="Lampietro C."/>
            <person name="Louis A."/>
            <person name="Herpin A."/>
            <person name="Echchiki A."/>
            <person name="Berthelot C."/>
            <person name="Parey E."/>
            <person name="Roest-Crollius H."/>
            <person name="Braasch I."/>
            <person name="Postlethwait J."/>
            <person name="Bobe J."/>
            <person name="Montfort J."/>
            <person name="Bouchez O."/>
            <person name="Begum T."/>
            <person name="Mejri S."/>
            <person name="Adams A."/>
            <person name="Chen W.-J."/>
            <person name="Guiguen Y."/>
        </authorList>
    </citation>
    <scope>NUCLEOTIDE SEQUENCE</scope>
    <source>
        <tissue evidence="11">Blood</tissue>
    </source>
</reference>
<evidence type="ECO:0000256" key="7">
    <source>
        <dbReference type="ARBA" id="ARBA00023157"/>
    </source>
</evidence>
<accession>A0A8T3E1G9</accession>
<evidence type="ECO:0000256" key="1">
    <source>
        <dbReference type="ARBA" id="ARBA00004370"/>
    </source>
</evidence>
<dbReference type="GO" id="GO:0005579">
    <property type="term" value="C:membrane attack complex"/>
    <property type="evidence" value="ECO:0007669"/>
    <property type="project" value="InterPro"/>
</dbReference>
<dbReference type="PROSITE" id="PS00279">
    <property type="entry name" value="MACPF_1"/>
    <property type="match status" value="1"/>
</dbReference>
<name>A0A8T3E1G9_9TELE</name>
<dbReference type="InterPro" id="IPR000008">
    <property type="entry name" value="C2_dom"/>
</dbReference>
<evidence type="ECO:0000256" key="2">
    <source>
        <dbReference type="ARBA" id="ARBA00004613"/>
    </source>
</evidence>
<comment type="similarity">
    <text evidence="3">Belongs to the complement C6/C7/C8/C9 family.</text>
</comment>
<keyword evidence="8" id="KW-0732">Signal</keyword>
<organism evidence="11 12">
    <name type="scientific">Albula goreensis</name>
    <dbReference type="NCBI Taxonomy" id="1534307"/>
    <lineage>
        <taxon>Eukaryota</taxon>
        <taxon>Metazoa</taxon>
        <taxon>Chordata</taxon>
        <taxon>Craniata</taxon>
        <taxon>Vertebrata</taxon>
        <taxon>Euteleostomi</taxon>
        <taxon>Actinopterygii</taxon>
        <taxon>Neopterygii</taxon>
        <taxon>Teleostei</taxon>
        <taxon>Albuliformes</taxon>
        <taxon>Albulidae</taxon>
        <taxon>Albula</taxon>
    </lineage>
</organism>
<keyword evidence="5" id="KW-0204">Cytolysis</keyword>
<feature type="domain" description="MACPF" evidence="10">
    <location>
        <begin position="30"/>
        <end position="375"/>
    </location>
</feature>
<keyword evidence="7" id="KW-1015">Disulfide bond</keyword>
<dbReference type="InterPro" id="IPR020863">
    <property type="entry name" value="MACPF_CS"/>
</dbReference>
<feature type="chain" id="PRO_5035793893" description="Perforin-1-like" evidence="8">
    <location>
        <begin position="25"/>
        <end position="586"/>
    </location>
</feature>
<dbReference type="PANTHER" id="PTHR46096">
    <property type="entry name" value="PERFORIN-1"/>
    <property type="match status" value="1"/>
</dbReference>
<dbReference type="InterPro" id="IPR052784">
    <property type="entry name" value="Perforin-1_pore-forming"/>
</dbReference>
<dbReference type="GO" id="GO:0022829">
    <property type="term" value="F:wide pore channel activity"/>
    <property type="evidence" value="ECO:0007669"/>
    <property type="project" value="TreeGrafter"/>
</dbReference>
<dbReference type="InterPro" id="IPR001862">
    <property type="entry name" value="MAC_perforin"/>
</dbReference>
<dbReference type="GO" id="GO:0031640">
    <property type="term" value="P:killing of cells of another organism"/>
    <property type="evidence" value="ECO:0007669"/>
    <property type="project" value="UniProtKB-KW"/>
</dbReference>
<evidence type="ECO:0000256" key="3">
    <source>
        <dbReference type="ARBA" id="ARBA00009214"/>
    </source>
</evidence>
<dbReference type="Pfam" id="PF00168">
    <property type="entry name" value="C2"/>
    <property type="match status" value="1"/>
</dbReference>
<evidence type="ECO:0000313" key="11">
    <source>
        <dbReference type="EMBL" id="KAI1901457.1"/>
    </source>
</evidence>
<evidence type="ECO:0000259" key="10">
    <source>
        <dbReference type="PROSITE" id="PS51412"/>
    </source>
</evidence>
<evidence type="ECO:0000313" key="12">
    <source>
        <dbReference type="Proteomes" id="UP000829720"/>
    </source>
</evidence>
<protein>
    <recommendedName>
        <fullName evidence="13">Perforin-1-like</fullName>
    </recommendedName>
</protein>
<sequence>MEGLWHLLILGLACHFLSCSGVLGAKIIGTPQQCRRARFVPGHNLAGEGFDIVKMQQKNAYVINMQIWKRPNGTCTLIRNSYLGGILQKLPLAAVNWRALSKCKMSVSSKIYESSESLVNDSTSSVSNNWKIGLSFPVKPGVSVGVAFGGTHSREASYAMRKSRKDKYSFTSHEVHCSFYRYRVAASVPLHREFRRATRKLPKYYNYRTKAAYQDLIDTYGTHYIRKVELGGKMKSITAIRTCKATMSGLTDTAVKDCLDVEASATFGYSASLRAEYHRCQALKRKLGTSSSFSSMFRERQNQMVGGKINRPDLLFSGGSNRYAYHEWLKSLKTIPSVVSYSLRPLHWLIKHNNPVRAGLKKAIEEYIGKNALVQRCSGSCRIGRRTSARDCCACVCYSNANIRSNCCPAGVGLATLRVYGLKGRKLYGDRFTQTDGSVRVSYGSQIKRTEVINNNDNPNWPETFYFGPVKLTMGTRINFDVYDADSRWNSDHLGSCSFRPRRGTISDTCMFKYGTFFFSYRVTCAPSLGGQYCQHYIPSPMSTSLAKKFHSRNGFLAGERWKELLGRNHSVSFDHSFNLEGHSGE</sequence>
<dbReference type="PRINTS" id="PR00764">
    <property type="entry name" value="COMPLEMENTC9"/>
</dbReference>
<dbReference type="OrthoDB" id="1366754at2759"/>
<dbReference type="GO" id="GO:0001771">
    <property type="term" value="P:immunological synapse formation"/>
    <property type="evidence" value="ECO:0007669"/>
    <property type="project" value="TreeGrafter"/>
</dbReference>
<dbReference type="PANTHER" id="PTHR46096:SF5">
    <property type="entry name" value="PERFORIN 1.2 PRECURSOR-RELATED"/>
    <property type="match status" value="1"/>
</dbReference>
<dbReference type="Proteomes" id="UP000829720">
    <property type="component" value="Unassembled WGS sequence"/>
</dbReference>
<evidence type="ECO:0000256" key="5">
    <source>
        <dbReference type="ARBA" id="ARBA00022852"/>
    </source>
</evidence>
<evidence type="ECO:0008006" key="13">
    <source>
        <dbReference type="Google" id="ProtNLM"/>
    </source>
</evidence>
<dbReference type="PROSITE" id="PS51412">
    <property type="entry name" value="MACPF_2"/>
    <property type="match status" value="1"/>
</dbReference>
<dbReference type="SMART" id="SM00457">
    <property type="entry name" value="MACPF"/>
    <property type="match status" value="1"/>
</dbReference>
<dbReference type="AlphaFoldDB" id="A0A8T3E1G9"/>
<dbReference type="SMART" id="SM00239">
    <property type="entry name" value="C2"/>
    <property type="match status" value="1"/>
</dbReference>